<accession>A0A9D4ENG9</accession>
<dbReference type="Proteomes" id="UP000828390">
    <property type="component" value="Unassembled WGS sequence"/>
</dbReference>
<evidence type="ECO:0000313" key="2">
    <source>
        <dbReference type="Proteomes" id="UP000828390"/>
    </source>
</evidence>
<gene>
    <name evidence="1" type="ORF">DPMN_158967</name>
</gene>
<name>A0A9D4ENG9_DREPO</name>
<keyword evidence="2" id="KW-1185">Reference proteome</keyword>
<evidence type="ECO:0000313" key="1">
    <source>
        <dbReference type="EMBL" id="KAH3781142.1"/>
    </source>
</evidence>
<organism evidence="1 2">
    <name type="scientific">Dreissena polymorpha</name>
    <name type="common">Zebra mussel</name>
    <name type="synonym">Mytilus polymorpha</name>
    <dbReference type="NCBI Taxonomy" id="45954"/>
    <lineage>
        <taxon>Eukaryota</taxon>
        <taxon>Metazoa</taxon>
        <taxon>Spiralia</taxon>
        <taxon>Lophotrochozoa</taxon>
        <taxon>Mollusca</taxon>
        <taxon>Bivalvia</taxon>
        <taxon>Autobranchia</taxon>
        <taxon>Heteroconchia</taxon>
        <taxon>Euheterodonta</taxon>
        <taxon>Imparidentia</taxon>
        <taxon>Neoheterodontei</taxon>
        <taxon>Myida</taxon>
        <taxon>Dreissenoidea</taxon>
        <taxon>Dreissenidae</taxon>
        <taxon>Dreissena</taxon>
    </lineage>
</organism>
<protein>
    <submittedName>
        <fullName evidence="1">Uncharacterized protein</fullName>
    </submittedName>
</protein>
<comment type="caution">
    <text evidence="1">The sequence shown here is derived from an EMBL/GenBank/DDBJ whole genome shotgun (WGS) entry which is preliminary data.</text>
</comment>
<dbReference type="EMBL" id="JAIWYP010000008">
    <property type="protein sequence ID" value="KAH3781142.1"/>
    <property type="molecule type" value="Genomic_DNA"/>
</dbReference>
<proteinExistence type="predicted"/>
<reference evidence="1" key="1">
    <citation type="journal article" date="2019" name="bioRxiv">
        <title>The Genome of the Zebra Mussel, Dreissena polymorpha: A Resource for Invasive Species Research.</title>
        <authorList>
            <person name="McCartney M.A."/>
            <person name="Auch B."/>
            <person name="Kono T."/>
            <person name="Mallez S."/>
            <person name="Zhang Y."/>
            <person name="Obille A."/>
            <person name="Becker A."/>
            <person name="Abrahante J.E."/>
            <person name="Garbe J."/>
            <person name="Badalamenti J.P."/>
            <person name="Herman A."/>
            <person name="Mangelson H."/>
            <person name="Liachko I."/>
            <person name="Sullivan S."/>
            <person name="Sone E.D."/>
            <person name="Koren S."/>
            <person name="Silverstein K.A.T."/>
            <person name="Beckman K.B."/>
            <person name="Gohl D.M."/>
        </authorList>
    </citation>
    <scope>NUCLEOTIDE SEQUENCE</scope>
    <source>
        <strain evidence="1">Duluth1</strain>
        <tissue evidence="1">Whole animal</tissue>
    </source>
</reference>
<reference evidence="1" key="2">
    <citation type="submission" date="2020-11" db="EMBL/GenBank/DDBJ databases">
        <authorList>
            <person name="McCartney M.A."/>
            <person name="Auch B."/>
            <person name="Kono T."/>
            <person name="Mallez S."/>
            <person name="Becker A."/>
            <person name="Gohl D.M."/>
            <person name="Silverstein K.A.T."/>
            <person name="Koren S."/>
            <person name="Bechman K.B."/>
            <person name="Herman A."/>
            <person name="Abrahante J.E."/>
            <person name="Garbe J."/>
        </authorList>
    </citation>
    <scope>NUCLEOTIDE SEQUENCE</scope>
    <source>
        <strain evidence="1">Duluth1</strain>
        <tissue evidence="1">Whole animal</tissue>
    </source>
</reference>
<dbReference type="AlphaFoldDB" id="A0A9D4ENG9"/>
<sequence>MIVSSARSAKQGTQSHDATYLQLYVQLMWHGHQVLRGVCTDKQRSYGKELSKFSYVKEGPSSTCRLRKILGDHNSNSAVRCSL</sequence>